<evidence type="ECO:0000313" key="5">
    <source>
        <dbReference type="EMBL" id="KAK1440371.1"/>
    </source>
</evidence>
<gene>
    <name evidence="5" type="ORF">QVD17_06196</name>
</gene>
<feature type="transmembrane region" description="Helical" evidence="3">
    <location>
        <begin position="20"/>
        <end position="44"/>
    </location>
</feature>
<feature type="active site" description="Charge relay system" evidence="2">
    <location>
        <position position="232"/>
    </location>
</feature>
<dbReference type="GO" id="GO:0047372">
    <property type="term" value="F:monoacylglycerol lipase activity"/>
    <property type="evidence" value="ECO:0007669"/>
    <property type="project" value="TreeGrafter"/>
</dbReference>
<feature type="domain" description="Serine aminopeptidase S33" evidence="4">
    <location>
        <begin position="154"/>
        <end position="289"/>
    </location>
</feature>
<comment type="caution">
    <text evidence="5">The sequence shown here is derived from an EMBL/GenBank/DDBJ whole genome shotgun (WGS) entry which is preliminary data.</text>
</comment>
<dbReference type="SUPFAM" id="SSF53474">
    <property type="entry name" value="alpha/beta-Hydrolases"/>
    <property type="match status" value="1"/>
</dbReference>
<dbReference type="EMBL" id="JAUHHV010000001">
    <property type="protein sequence ID" value="KAK1440371.1"/>
    <property type="molecule type" value="Genomic_DNA"/>
</dbReference>
<keyword evidence="3" id="KW-1133">Transmembrane helix</keyword>
<evidence type="ECO:0000259" key="4">
    <source>
        <dbReference type="Pfam" id="PF12146"/>
    </source>
</evidence>
<organism evidence="5 6">
    <name type="scientific">Tagetes erecta</name>
    <name type="common">African marigold</name>
    <dbReference type="NCBI Taxonomy" id="13708"/>
    <lineage>
        <taxon>Eukaryota</taxon>
        <taxon>Viridiplantae</taxon>
        <taxon>Streptophyta</taxon>
        <taxon>Embryophyta</taxon>
        <taxon>Tracheophyta</taxon>
        <taxon>Spermatophyta</taxon>
        <taxon>Magnoliopsida</taxon>
        <taxon>eudicotyledons</taxon>
        <taxon>Gunneridae</taxon>
        <taxon>Pentapetalae</taxon>
        <taxon>asterids</taxon>
        <taxon>campanulids</taxon>
        <taxon>Asterales</taxon>
        <taxon>Asteraceae</taxon>
        <taxon>Asteroideae</taxon>
        <taxon>Heliantheae alliance</taxon>
        <taxon>Tageteae</taxon>
        <taxon>Tagetes</taxon>
    </lineage>
</organism>
<dbReference type="FunFam" id="3.40.50.1820:FF:000071">
    <property type="entry name" value="Embryogenesis-associated protein EMB8"/>
    <property type="match status" value="1"/>
</dbReference>
<dbReference type="AlphaFoldDB" id="A0AAD8PC27"/>
<evidence type="ECO:0000256" key="3">
    <source>
        <dbReference type="SAM" id="Phobius"/>
    </source>
</evidence>
<dbReference type="PANTHER" id="PTHR10794:SF95">
    <property type="entry name" value="ALCOHOL O-ACETYLTRANSFERASE"/>
    <property type="match status" value="1"/>
</dbReference>
<dbReference type="Gene3D" id="3.40.50.1820">
    <property type="entry name" value="alpha/beta hydrolase"/>
    <property type="match status" value="1"/>
</dbReference>
<proteinExistence type="inferred from homology"/>
<sequence length="429" mass="48162">MKTTSTDVDVSPYHLLFKGLTLLPISLYMLTAFLFFLILAYNLLEFHIIHDIFTCFRGNYVSLTFDSSSELYREVVSKCDLLHGRYFSTPWLSSPHLQTILLHLLVKTQNFNYKRELFVTSDGGTIALDWLMNFDEPKSQVNGDNSVAKGVPLIIVIPGLTSDSDTPYIKHTAYKMAKHGWNVVISNHRGLGGVPLTSDCIYTGGWTEDLREVVNHLHCTHPEAPLYAIGTSLGANILVKYLGEDGANVPIVGAASICNPWDLLMGDRFFGRGLMQRLYSRVLANALKDVARLHRVVYARIADWEVIEKARSIGDFNKYTAGVPGNFETVDTFHRWASSVRLVSNVKVPLVCINAIDDPVCTHEVIPSDECRMNNNIVLATTQHGGHIAFFEGMSGKNLWWVRAIEEYFSVLHSSSLMNKRKDTTESNK</sequence>
<dbReference type="InterPro" id="IPR012020">
    <property type="entry name" value="ABHD4"/>
</dbReference>
<dbReference type="InterPro" id="IPR022742">
    <property type="entry name" value="Hydrolase_4"/>
</dbReference>
<evidence type="ECO:0000313" key="6">
    <source>
        <dbReference type="Proteomes" id="UP001229421"/>
    </source>
</evidence>
<keyword evidence="3" id="KW-0812">Transmembrane</keyword>
<keyword evidence="6" id="KW-1185">Reference proteome</keyword>
<keyword evidence="3" id="KW-0472">Membrane</keyword>
<accession>A0AAD8PC27</accession>
<evidence type="ECO:0000256" key="2">
    <source>
        <dbReference type="PIRSR" id="PIRSR005211-1"/>
    </source>
</evidence>
<dbReference type="InterPro" id="IPR029058">
    <property type="entry name" value="AB_hydrolase_fold"/>
</dbReference>
<dbReference type="PIRSF" id="PIRSF005211">
    <property type="entry name" value="Ab_hydro_YheT"/>
    <property type="match status" value="1"/>
</dbReference>
<name>A0AAD8PC27_TARER</name>
<feature type="active site" description="Charge relay system" evidence="2">
    <location>
        <position position="358"/>
    </location>
</feature>
<dbReference type="Proteomes" id="UP001229421">
    <property type="component" value="Unassembled WGS sequence"/>
</dbReference>
<feature type="active site" description="Charge relay system" evidence="2">
    <location>
        <position position="387"/>
    </location>
</feature>
<protein>
    <recommendedName>
        <fullName evidence="4">Serine aminopeptidase S33 domain-containing protein</fullName>
    </recommendedName>
</protein>
<dbReference type="Pfam" id="PF12146">
    <property type="entry name" value="Hydrolase_4"/>
    <property type="match status" value="1"/>
</dbReference>
<dbReference type="GO" id="GO:0034338">
    <property type="term" value="F:short-chain carboxylesterase activity"/>
    <property type="evidence" value="ECO:0007669"/>
    <property type="project" value="TreeGrafter"/>
</dbReference>
<comment type="similarity">
    <text evidence="1">Belongs to the AB hydrolase superfamily. AB hydrolase 4 family.</text>
</comment>
<dbReference type="PANTHER" id="PTHR10794">
    <property type="entry name" value="ABHYDROLASE DOMAIN-CONTAINING PROTEIN"/>
    <property type="match status" value="1"/>
</dbReference>
<reference evidence="5" key="1">
    <citation type="journal article" date="2023" name="bioRxiv">
        <title>Improved chromosome-level genome assembly for marigold (Tagetes erecta).</title>
        <authorList>
            <person name="Jiang F."/>
            <person name="Yuan L."/>
            <person name="Wang S."/>
            <person name="Wang H."/>
            <person name="Xu D."/>
            <person name="Wang A."/>
            <person name="Fan W."/>
        </authorList>
    </citation>
    <scope>NUCLEOTIDE SEQUENCE</scope>
    <source>
        <strain evidence="5">WSJ</strain>
        <tissue evidence="5">Leaf</tissue>
    </source>
</reference>
<evidence type="ECO:0000256" key="1">
    <source>
        <dbReference type="ARBA" id="ARBA00010884"/>
    </source>
</evidence>
<dbReference type="InterPro" id="IPR050960">
    <property type="entry name" value="AB_hydrolase_4_sf"/>
</dbReference>